<reference evidence="7" key="1">
    <citation type="journal article" date="2019" name="Int. J. Syst. Evol. Microbiol.">
        <title>The Global Catalogue of Microorganisms (GCM) 10K type strain sequencing project: providing services to taxonomists for standard genome sequencing and annotation.</title>
        <authorList>
            <consortium name="The Broad Institute Genomics Platform"/>
            <consortium name="The Broad Institute Genome Sequencing Center for Infectious Disease"/>
            <person name="Wu L."/>
            <person name="Ma J."/>
        </authorList>
    </citation>
    <scope>NUCLEOTIDE SEQUENCE [LARGE SCALE GENOMIC DNA]</scope>
    <source>
        <strain evidence="7">CCUG 59129</strain>
    </source>
</reference>
<dbReference type="RefSeq" id="WP_377565036.1">
    <property type="nucleotide sequence ID" value="NZ_JBHTJZ010000021.1"/>
</dbReference>
<dbReference type="EMBL" id="JBHTJZ010000021">
    <property type="protein sequence ID" value="MFD0960520.1"/>
    <property type="molecule type" value="Genomic_DNA"/>
</dbReference>
<accession>A0ABW3HSL2</accession>
<evidence type="ECO:0000259" key="5">
    <source>
        <dbReference type="PROSITE" id="PS01124"/>
    </source>
</evidence>
<dbReference type="InterPro" id="IPR018060">
    <property type="entry name" value="HTH_AraC"/>
</dbReference>
<keyword evidence="7" id="KW-1185">Reference proteome</keyword>
<keyword evidence="1" id="KW-0805">Transcription regulation</keyword>
<sequence>MKPLSLFNRLLLSFFAITISLVSLFSISFYIIKNKYQDRMISYNQMNLNRTVEQYEYTFMATRNVMLSLYNTESIISLNSSLQYDSRKLNPLNVKAIHTELNDAIRNNPHLRIENIYVVFQNPDSVLSKRGMTDANLIFDRYTLNPSRFSNSQWQEIFSQPDHFEITNATLNPSVVDVGNHDIPVIALILKNPFMKNLFMIAFINERESTLHYHHEFSSNFWIHDRTQRAVSHTSDTLLQQDFIDYSRIGDYYYFAQEGPSTGLRYTDQVHRSLVEQELTELYFLLIPALIAALAVSVFGSVFFSRLISNPVRHILQAIKDPVSHVSHSITEFKSISRHLHESGSLLNYYAFTNRLKEIRTPGMSSFPSDFTDMPYLFIVIDVFFQPQMYAEPTFKEEHARSFICEFVRQSLSGQTSLTFQMDKQQISSIVFLHKSDNSEPYQEQIDNLLTPIANTLEWDSHNCIFTIGISDVCHDSDSLTKAFQQAQNRVQLRQLNDQLQIIDYNEKPENVYLTPAMEQELQGYISSGNVTRAKDWIADKLSRLASRQAARKQYKLLAHLIINKIIQIIHPLGMATSDAEEALKKMESCYSYEQFQALLDEVLEGVTSQLPERRQEDWIAFVIDYLNQNYDKEISQEMIADNMNITTSYLSTYFKEKIGINFKDYLNQLRMSKAKELLASTDQKIQDIASQVGYQSKNPFIRMFRKYTGLTPTEYRKEYSKQEE</sequence>
<feature type="transmembrane region" description="Helical" evidence="4">
    <location>
        <begin position="12"/>
        <end position="32"/>
    </location>
</feature>
<comment type="caution">
    <text evidence="6">The sequence shown here is derived from an EMBL/GenBank/DDBJ whole genome shotgun (WGS) entry which is preliminary data.</text>
</comment>
<protein>
    <submittedName>
        <fullName evidence="6">Helix-turn-helix domain-containing protein</fullName>
    </submittedName>
</protein>
<dbReference type="PRINTS" id="PR00032">
    <property type="entry name" value="HTHARAC"/>
</dbReference>
<feature type="domain" description="HTH araC/xylS-type" evidence="5">
    <location>
        <begin position="621"/>
        <end position="719"/>
    </location>
</feature>
<evidence type="ECO:0000256" key="4">
    <source>
        <dbReference type="SAM" id="Phobius"/>
    </source>
</evidence>
<dbReference type="InterPro" id="IPR009057">
    <property type="entry name" value="Homeodomain-like_sf"/>
</dbReference>
<proteinExistence type="predicted"/>
<keyword evidence="2" id="KW-0238">DNA-binding</keyword>
<keyword evidence="4" id="KW-1133">Transmembrane helix</keyword>
<dbReference type="SUPFAM" id="SSF46689">
    <property type="entry name" value="Homeodomain-like"/>
    <property type="match status" value="2"/>
</dbReference>
<feature type="transmembrane region" description="Helical" evidence="4">
    <location>
        <begin position="282"/>
        <end position="304"/>
    </location>
</feature>
<evidence type="ECO:0000256" key="3">
    <source>
        <dbReference type="ARBA" id="ARBA00023163"/>
    </source>
</evidence>
<dbReference type="PROSITE" id="PS00041">
    <property type="entry name" value="HTH_ARAC_FAMILY_1"/>
    <property type="match status" value="1"/>
</dbReference>
<dbReference type="SMART" id="SM00342">
    <property type="entry name" value="HTH_ARAC"/>
    <property type="match status" value="1"/>
</dbReference>
<organism evidence="6 7">
    <name type="scientific">Paenibacillus chungangensis</name>
    <dbReference type="NCBI Taxonomy" id="696535"/>
    <lineage>
        <taxon>Bacteria</taxon>
        <taxon>Bacillati</taxon>
        <taxon>Bacillota</taxon>
        <taxon>Bacilli</taxon>
        <taxon>Bacillales</taxon>
        <taxon>Paenibacillaceae</taxon>
        <taxon>Paenibacillus</taxon>
    </lineage>
</organism>
<dbReference type="PANTHER" id="PTHR43280:SF28">
    <property type="entry name" value="HTH-TYPE TRANSCRIPTIONAL ACTIVATOR RHAS"/>
    <property type="match status" value="1"/>
</dbReference>
<dbReference type="PANTHER" id="PTHR43280">
    <property type="entry name" value="ARAC-FAMILY TRANSCRIPTIONAL REGULATOR"/>
    <property type="match status" value="1"/>
</dbReference>
<evidence type="ECO:0000256" key="1">
    <source>
        <dbReference type="ARBA" id="ARBA00023015"/>
    </source>
</evidence>
<evidence type="ECO:0000313" key="7">
    <source>
        <dbReference type="Proteomes" id="UP001596989"/>
    </source>
</evidence>
<name>A0ABW3HSL2_9BACL</name>
<dbReference type="Gene3D" id="1.10.10.60">
    <property type="entry name" value="Homeodomain-like"/>
    <property type="match status" value="2"/>
</dbReference>
<dbReference type="Pfam" id="PF12833">
    <property type="entry name" value="HTH_18"/>
    <property type="match status" value="1"/>
</dbReference>
<keyword evidence="3" id="KW-0804">Transcription</keyword>
<dbReference type="Proteomes" id="UP001596989">
    <property type="component" value="Unassembled WGS sequence"/>
</dbReference>
<keyword evidence="4" id="KW-0472">Membrane</keyword>
<dbReference type="PROSITE" id="PS01124">
    <property type="entry name" value="HTH_ARAC_FAMILY_2"/>
    <property type="match status" value="1"/>
</dbReference>
<evidence type="ECO:0000256" key="2">
    <source>
        <dbReference type="ARBA" id="ARBA00023125"/>
    </source>
</evidence>
<dbReference type="InterPro" id="IPR020449">
    <property type="entry name" value="Tscrpt_reg_AraC-type_HTH"/>
</dbReference>
<dbReference type="InterPro" id="IPR018062">
    <property type="entry name" value="HTH_AraC-typ_CS"/>
</dbReference>
<gene>
    <name evidence="6" type="ORF">ACFQ2I_14095</name>
</gene>
<keyword evidence="4" id="KW-0812">Transmembrane</keyword>
<evidence type="ECO:0000313" key="6">
    <source>
        <dbReference type="EMBL" id="MFD0960520.1"/>
    </source>
</evidence>